<dbReference type="OrthoDB" id="2679825at2759"/>
<protein>
    <submittedName>
        <fullName evidence="1">Uncharacterized protein</fullName>
    </submittedName>
</protein>
<evidence type="ECO:0000313" key="2">
    <source>
        <dbReference type="Proteomes" id="UP000184499"/>
    </source>
</evidence>
<keyword evidence="2" id="KW-1185">Reference proteome</keyword>
<sequence length="110" mass="12232">MVLVRILIGKVVDRERLLGILRGVSVPGEEEGWNCVSWVREALEAIKMADKGVLGSGCVLEWERVRDKAMGFCQEKKDQHWFDGKGGVEVDNMGGRVATFDLMVGREVAI</sequence>
<evidence type="ECO:0000313" key="1">
    <source>
        <dbReference type="EMBL" id="OJJ77707.1"/>
    </source>
</evidence>
<dbReference type="Proteomes" id="UP000184499">
    <property type="component" value="Unassembled WGS sequence"/>
</dbReference>
<reference evidence="2" key="1">
    <citation type="journal article" date="2017" name="Genome Biol.">
        <title>Comparative genomics reveals high biological diversity and specific adaptations in the industrially and medically important fungal genus Aspergillus.</title>
        <authorList>
            <person name="de Vries R.P."/>
            <person name="Riley R."/>
            <person name="Wiebenga A."/>
            <person name="Aguilar-Osorio G."/>
            <person name="Amillis S."/>
            <person name="Uchima C.A."/>
            <person name="Anderluh G."/>
            <person name="Asadollahi M."/>
            <person name="Askin M."/>
            <person name="Barry K."/>
            <person name="Battaglia E."/>
            <person name="Bayram O."/>
            <person name="Benocci T."/>
            <person name="Braus-Stromeyer S.A."/>
            <person name="Caldana C."/>
            <person name="Canovas D."/>
            <person name="Cerqueira G.C."/>
            <person name="Chen F."/>
            <person name="Chen W."/>
            <person name="Choi C."/>
            <person name="Clum A."/>
            <person name="Dos Santos R.A."/>
            <person name="Damasio A.R."/>
            <person name="Diallinas G."/>
            <person name="Emri T."/>
            <person name="Fekete E."/>
            <person name="Flipphi M."/>
            <person name="Freyberg S."/>
            <person name="Gallo A."/>
            <person name="Gournas C."/>
            <person name="Habgood R."/>
            <person name="Hainaut M."/>
            <person name="Harispe M.L."/>
            <person name="Henrissat B."/>
            <person name="Hilden K.S."/>
            <person name="Hope R."/>
            <person name="Hossain A."/>
            <person name="Karabika E."/>
            <person name="Karaffa L."/>
            <person name="Karanyi Z."/>
            <person name="Krasevec N."/>
            <person name="Kuo A."/>
            <person name="Kusch H."/>
            <person name="LaButti K."/>
            <person name="Lagendijk E.L."/>
            <person name="Lapidus A."/>
            <person name="Levasseur A."/>
            <person name="Lindquist E."/>
            <person name="Lipzen A."/>
            <person name="Logrieco A.F."/>
            <person name="MacCabe A."/>
            <person name="Maekelae M.R."/>
            <person name="Malavazi I."/>
            <person name="Melin P."/>
            <person name="Meyer V."/>
            <person name="Mielnichuk N."/>
            <person name="Miskei M."/>
            <person name="Molnar A.P."/>
            <person name="Mule G."/>
            <person name="Ngan C.Y."/>
            <person name="Orejas M."/>
            <person name="Orosz E."/>
            <person name="Ouedraogo J.P."/>
            <person name="Overkamp K.M."/>
            <person name="Park H.-S."/>
            <person name="Perrone G."/>
            <person name="Piumi F."/>
            <person name="Punt P.J."/>
            <person name="Ram A.F."/>
            <person name="Ramon A."/>
            <person name="Rauscher S."/>
            <person name="Record E."/>
            <person name="Riano-Pachon D.M."/>
            <person name="Robert V."/>
            <person name="Roehrig J."/>
            <person name="Ruller R."/>
            <person name="Salamov A."/>
            <person name="Salih N.S."/>
            <person name="Samson R.A."/>
            <person name="Sandor E."/>
            <person name="Sanguinetti M."/>
            <person name="Schuetze T."/>
            <person name="Sepcic K."/>
            <person name="Shelest E."/>
            <person name="Sherlock G."/>
            <person name="Sophianopoulou V."/>
            <person name="Squina F.M."/>
            <person name="Sun H."/>
            <person name="Susca A."/>
            <person name="Todd R.B."/>
            <person name="Tsang A."/>
            <person name="Unkles S.E."/>
            <person name="van de Wiele N."/>
            <person name="van Rossen-Uffink D."/>
            <person name="Oliveira J.V."/>
            <person name="Vesth T.C."/>
            <person name="Visser J."/>
            <person name="Yu J.-H."/>
            <person name="Zhou M."/>
            <person name="Andersen M.R."/>
            <person name="Archer D.B."/>
            <person name="Baker S.E."/>
            <person name="Benoit I."/>
            <person name="Brakhage A.A."/>
            <person name="Braus G.H."/>
            <person name="Fischer R."/>
            <person name="Frisvad J.C."/>
            <person name="Goldman G.H."/>
            <person name="Houbraken J."/>
            <person name="Oakley B."/>
            <person name="Pocsi I."/>
            <person name="Scazzocchio C."/>
            <person name="Seiboth B."/>
            <person name="vanKuyk P.A."/>
            <person name="Wortman J."/>
            <person name="Dyer P.S."/>
            <person name="Grigoriev I.V."/>
        </authorList>
    </citation>
    <scope>NUCLEOTIDE SEQUENCE [LARGE SCALE GENOMIC DNA]</scope>
    <source>
        <strain evidence="2">CBS 101740 / IMI 381727 / IBT 21946</strain>
    </source>
</reference>
<dbReference type="InterPro" id="IPR054208">
    <property type="entry name" value="DUF6914"/>
</dbReference>
<dbReference type="GeneID" id="93576103"/>
<dbReference type="Pfam" id="PF21858">
    <property type="entry name" value="DUF6914"/>
    <property type="match status" value="1"/>
</dbReference>
<dbReference type="AlphaFoldDB" id="A0A1L9V199"/>
<accession>A0A1L9V199</accession>
<dbReference type="OMA" id="GWNCVSW"/>
<dbReference type="RefSeq" id="XP_067484954.1">
    <property type="nucleotide sequence ID" value="XM_067623615.1"/>
</dbReference>
<proteinExistence type="predicted"/>
<gene>
    <name evidence="1" type="ORF">ASPBRDRAFT_36953</name>
</gene>
<organism evidence="1 2">
    <name type="scientific">Aspergillus brasiliensis (strain CBS 101740 / IMI 381727 / IBT 21946)</name>
    <dbReference type="NCBI Taxonomy" id="767769"/>
    <lineage>
        <taxon>Eukaryota</taxon>
        <taxon>Fungi</taxon>
        <taxon>Dikarya</taxon>
        <taxon>Ascomycota</taxon>
        <taxon>Pezizomycotina</taxon>
        <taxon>Eurotiomycetes</taxon>
        <taxon>Eurotiomycetidae</taxon>
        <taxon>Eurotiales</taxon>
        <taxon>Aspergillaceae</taxon>
        <taxon>Aspergillus</taxon>
        <taxon>Aspergillus subgen. Circumdati</taxon>
    </lineage>
</organism>
<dbReference type="EMBL" id="KV878679">
    <property type="protein sequence ID" value="OJJ77707.1"/>
    <property type="molecule type" value="Genomic_DNA"/>
</dbReference>
<dbReference type="VEuPathDB" id="FungiDB:ASPBRDRAFT_36953"/>
<name>A0A1L9V199_ASPBC</name>